<dbReference type="InterPro" id="IPR006214">
    <property type="entry name" value="Bax_inhibitor_1-related"/>
</dbReference>
<protein>
    <submittedName>
        <fullName evidence="8">Transmembrane BAX inhibitor motif-containing protein 4</fullName>
    </submittedName>
</protein>
<comment type="subcellular location">
    <subcellularLocation>
        <location evidence="1">Membrane</location>
        <topology evidence="1">Multi-pass membrane protein</topology>
    </subcellularLocation>
</comment>
<dbReference type="Pfam" id="PF01027">
    <property type="entry name" value="Bax1-I"/>
    <property type="match status" value="1"/>
</dbReference>
<proteinExistence type="inferred from homology"/>
<organism evidence="8">
    <name type="scientific">Hydatigena taeniaeformis</name>
    <name type="common">Feline tapeworm</name>
    <name type="synonym">Taenia taeniaeformis</name>
    <dbReference type="NCBI Taxonomy" id="6205"/>
    <lineage>
        <taxon>Eukaryota</taxon>
        <taxon>Metazoa</taxon>
        <taxon>Spiralia</taxon>
        <taxon>Lophotrochozoa</taxon>
        <taxon>Platyhelminthes</taxon>
        <taxon>Cestoda</taxon>
        <taxon>Eucestoda</taxon>
        <taxon>Cyclophyllidea</taxon>
        <taxon>Taeniidae</taxon>
        <taxon>Hydatigera</taxon>
    </lineage>
</organism>
<feature type="transmembrane region" description="Helical" evidence="5">
    <location>
        <begin position="197"/>
        <end position="216"/>
    </location>
</feature>
<feature type="transmembrane region" description="Helical" evidence="5">
    <location>
        <begin position="152"/>
        <end position="185"/>
    </location>
</feature>
<evidence type="ECO:0000313" key="7">
    <source>
        <dbReference type="Proteomes" id="UP000274429"/>
    </source>
</evidence>
<evidence type="ECO:0000256" key="5">
    <source>
        <dbReference type="RuleBase" id="RU004379"/>
    </source>
</evidence>
<dbReference type="AlphaFoldDB" id="A0A0R3X340"/>
<evidence type="ECO:0000256" key="3">
    <source>
        <dbReference type="ARBA" id="ARBA00022989"/>
    </source>
</evidence>
<feature type="transmembrane region" description="Helical" evidence="5">
    <location>
        <begin position="115"/>
        <end position="140"/>
    </location>
</feature>
<feature type="transmembrane region" description="Helical" evidence="5">
    <location>
        <begin position="254"/>
        <end position="273"/>
    </location>
</feature>
<evidence type="ECO:0000256" key="4">
    <source>
        <dbReference type="ARBA" id="ARBA00023136"/>
    </source>
</evidence>
<dbReference type="OrthoDB" id="7933078at2759"/>
<keyword evidence="3 5" id="KW-1133">Transmembrane helix</keyword>
<evidence type="ECO:0000256" key="2">
    <source>
        <dbReference type="ARBA" id="ARBA00022692"/>
    </source>
</evidence>
<reference evidence="8" key="1">
    <citation type="submission" date="2017-02" db="UniProtKB">
        <authorList>
            <consortium name="WormBaseParasite"/>
        </authorList>
    </citation>
    <scope>IDENTIFICATION</scope>
</reference>
<gene>
    <name evidence="6" type="ORF">TTAC_LOCUS7725</name>
</gene>
<feature type="transmembrane region" description="Helical" evidence="5">
    <location>
        <begin position="222"/>
        <end position="242"/>
    </location>
</feature>
<name>A0A0R3X340_HYDTA</name>
<sequence length="282" mass="32010">MNFRNFLVCVLAKQKLGRAVVISIGSLFGEFSSNGMSGFSLGQKLESEFEYNNCVKDADIYIRMGKSTLVLKRKRIPPETVFYPFCSVDPNLHYGSYPTFFQGTFITFLGRKVRYFVILTQYSPFALFSLMVLSFALLISMFYKRYESPINFILLFSFVFVHFDLAIILQAFLITAFLTVGLTLYTLQTKRDFSPWSACLGALLMALLVGGISNMFFASSTIHLGLSICGAFLFACLLIFDTQMIMRRFSAEEYIAASITLYLDILNLFIYVLRVLQAAKND</sequence>
<keyword evidence="4 5" id="KW-0472">Membrane</keyword>
<dbReference type="Proteomes" id="UP000274429">
    <property type="component" value="Unassembled WGS sequence"/>
</dbReference>
<comment type="similarity">
    <text evidence="5">Belongs to the BI1 family.</text>
</comment>
<evidence type="ECO:0000313" key="8">
    <source>
        <dbReference type="WBParaSite" id="TTAC_0000774001-mRNA-1"/>
    </source>
</evidence>
<dbReference type="WBParaSite" id="TTAC_0000774001-mRNA-1">
    <property type="protein sequence ID" value="TTAC_0000774001-mRNA-1"/>
    <property type="gene ID" value="TTAC_0000774001"/>
</dbReference>
<dbReference type="GO" id="GO:0043066">
    <property type="term" value="P:negative regulation of apoptotic process"/>
    <property type="evidence" value="ECO:0007669"/>
    <property type="project" value="TreeGrafter"/>
</dbReference>
<dbReference type="PANTHER" id="PTHR23291">
    <property type="entry name" value="BAX INHIBITOR-RELATED"/>
    <property type="match status" value="1"/>
</dbReference>
<keyword evidence="7" id="KW-1185">Reference proteome</keyword>
<dbReference type="STRING" id="6205.A0A0R3X340"/>
<evidence type="ECO:0000256" key="1">
    <source>
        <dbReference type="ARBA" id="ARBA00004141"/>
    </source>
</evidence>
<evidence type="ECO:0000313" key="6">
    <source>
        <dbReference type="EMBL" id="VDM32169.1"/>
    </source>
</evidence>
<dbReference type="EMBL" id="UYWX01020398">
    <property type="protein sequence ID" value="VDM32169.1"/>
    <property type="molecule type" value="Genomic_DNA"/>
</dbReference>
<reference evidence="6 7" key="2">
    <citation type="submission" date="2018-11" db="EMBL/GenBank/DDBJ databases">
        <authorList>
            <consortium name="Pathogen Informatics"/>
        </authorList>
    </citation>
    <scope>NUCLEOTIDE SEQUENCE [LARGE SCALE GENOMIC DNA]</scope>
</reference>
<dbReference type="PANTHER" id="PTHR23291:SF50">
    <property type="entry name" value="PROTEIN LIFEGUARD 4"/>
    <property type="match status" value="1"/>
</dbReference>
<keyword evidence="2 5" id="KW-0812">Transmembrane</keyword>
<accession>A0A0R3X340</accession>
<dbReference type="GO" id="GO:0016020">
    <property type="term" value="C:membrane"/>
    <property type="evidence" value="ECO:0007669"/>
    <property type="project" value="UniProtKB-SubCell"/>
</dbReference>